<organism evidence="1 2">
    <name type="scientific">Nocardioides panacis</name>
    <dbReference type="NCBI Taxonomy" id="2849501"/>
    <lineage>
        <taxon>Bacteria</taxon>
        <taxon>Bacillati</taxon>
        <taxon>Actinomycetota</taxon>
        <taxon>Actinomycetes</taxon>
        <taxon>Propionibacteriales</taxon>
        <taxon>Nocardioidaceae</taxon>
        <taxon>Nocardioides</taxon>
    </lineage>
</organism>
<keyword evidence="2" id="KW-1185">Reference proteome</keyword>
<protein>
    <submittedName>
        <fullName evidence="1">Uncharacterized protein</fullName>
    </submittedName>
</protein>
<dbReference type="Proteomes" id="UP000683575">
    <property type="component" value="Chromosome"/>
</dbReference>
<dbReference type="KEGG" id="nps:KRR39_12830"/>
<dbReference type="AlphaFoldDB" id="A0A975XYJ7"/>
<proteinExistence type="predicted"/>
<evidence type="ECO:0000313" key="1">
    <source>
        <dbReference type="EMBL" id="QWZ06471.1"/>
    </source>
</evidence>
<name>A0A975XYJ7_9ACTN</name>
<dbReference type="RefSeq" id="WP_216937411.1">
    <property type="nucleotide sequence ID" value="NZ_CP077062.1"/>
</dbReference>
<accession>A0A975XYJ7</accession>
<dbReference type="EMBL" id="CP077062">
    <property type="protein sequence ID" value="QWZ06471.1"/>
    <property type="molecule type" value="Genomic_DNA"/>
</dbReference>
<gene>
    <name evidence="1" type="ORF">KRR39_12830</name>
</gene>
<evidence type="ECO:0000313" key="2">
    <source>
        <dbReference type="Proteomes" id="UP000683575"/>
    </source>
</evidence>
<reference evidence="1" key="1">
    <citation type="submission" date="2021-06" db="EMBL/GenBank/DDBJ databases">
        <title>Complete genome sequence of Nocardioides sp. G188.</title>
        <authorList>
            <person name="Im W.-T."/>
        </authorList>
    </citation>
    <scope>NUCLEOTIDE SEQUENCE</scope>
    <source>
        <strain evidence="1">G188</strain>
    </source>
</reference>
<sequence length="178" mass="19453">MRSPFPRAAKVPADVLGRADLPRGDRVLAHTQAADGSWLLGTRDALVLVPGDAAQPGVRLPWEQVETADWDRDEERLRVAEVGEFGQPRRVHEVTIADPGRLLQLVRERVTASVLLQRRISLPGSRKGLMVVARRSPHRDGEISWAVEYDVGVDPADPAVVEAAEAALRGAREEVGPI</sequence>